<dbReference type="Pfam" id="PF00583">
    <property type="entry name" value="Acetyltransf_1"/>
    <property type="match status" value="1"/>
</dbReference>
<dbReference type="EMBL" id="BMMX01000001">
    <property type="protein sequence ID" value="GGK72789.1"/>
    <property type="molecule type" value="Genomic_DNA"/>
</dbReference>
<proteinExistence type="predicted"/>
<dbReference type="AlphaFoldDB" id="A0A8J3BVR2"/>
<organism evidence="2 3">
    <name type="scientific">Mangrovihabitans endophyticus</name>
    <dbReference type="NCBI Taxonomy" id="1751298"/>
    <lineage>
        <taxon>Bacteria</taxon>
        <taxon>Bacillati</taxon>
        <taxon>Actinomycetota</taxon>
        <taxon>Actinomycetes</taxon>
        <taxon>Micromonosporales</taxon>
        <taxon>Micromonosporaceae</taxon>
        <taxon>Mangrovihabitans</taxon>
    </lineage>
</organism>
<dbReference type="InterPro" id="IPR016181">
    <property type="entry name" value="Acyl_CoA_acyltransferase"/>
</dbReference>
<evidence type="ECO:0000313" key="2">
    <source>
        <dbReference type="EMBL" id="GGK72789.1"/>
    </source>
</evidence>
<name>A0A8J3BVR2_9ACTN</name>
<dbReference type="Gene3D" id="3.40.630.30">
    <property type="match status" value="1"/>
</dbReference>
<dbReference type="Proteomes" id="UP000656042">
    <property type="component" value="Unassembled WGS sequence"/>
</dbReference>
<protein>
    <recommendedName>
        <fullName evidence="1">N-acetyltransferase domain-containing protein</fullName>
    </recommendedName>
</protein>
<dbReference type="GO" id="GO:0016747">
    <property type="term" value="F:acyltransferase activity, transferring groups other than amino-acyl groups"/>
    <property type="evidence" value="ECO:0007669"/>
    <property type="project" value="InterPro"/>
</dbReference>
<sequence length="146" mass="16030">MQGIVVRTAEPTHLGGILELWRAAGHRKSATDNVESLAAVLAHPNATILVALDGHALVGSALPAWDGWRATVYRVVLHPRWREHEEIGLTLITAAVTWLRRFGVETVSAPVGDTAAAQLLWKRAGFRHDVQTHRFTHDIDPDGGER</sequence>
<dbReference type="RefSeq" id="WP_189077211.1">
    <property type="nucleotide sequence ID" value="NZ_BMMX01000001.1"/>
</dbReference>
<evidence type="ECO:0000259" key="1">
    <source>
        <dbReference type="PROSITE" id="PS51186"/>
    </source>
</evidence>
<comment type="caution">
    <text evidence="2">The sequence shown here is derived from an EMBL/GenBank/DDBJ whole genome shotgun (WGS) entry which is preliminary data.</text>
</comment>
<accession>A0A8J3BVR2</accession>
<dbReference type="PROSITE" id="PS51186">
    <property type="entry name" value="GNAT"/>
    <property type="match status" value="1"/>
</dbReference>
<evidence type="ECO:0000313" key="3">
    <source>
        <dbReference type="Proteomes" id="UP000656042"/>
    </source>
</evidence>
<dbReference type="SUPFAM" id="SSF55729">
    <property type="entry name" value="Acyl-CoA N-acyltransferases (Nat)"/>
    <property type="match status" value="1"/>
</dbReference>
<dbReference type="InterPro" id="IPR000182">
    <property type="entry name" value="GNAT_dom"/>
</dbReference>
<reference evidence="2" key="2">
    <citation type="submission" date="2020-09" db="EMBL/GenBank/DDBJ databases">
        <authorList>
            <person name="Sun Q."/>
            <person name="Zhou Y."/>
        </authorList>
    </citation>
    <scope>NUCLEOTIDE SEQUENCE</scope>
    <source>
        <strain evidence="2">CGMCC 4.7299</strain>
    </source>
</reference>
<gene>
    <name evidence="2" type="ORF">GCM10012284_03370</name>
</gene>
<reference evidence="2" key="1">
    <citation type="journal article" date="2014" name="Int. J. Syst. Evol. Microbiol.">
        <title>Complete genome sequence of Corynebacterium casei LMG S-19264T (=DSM 44701T), isolated from a smear-ripened cheese.</title>
        <authorList>
            <consortium name="US DOE Joint Genome Institute (JGI-PGF)"/>
            <person name="Walter F."/>
            <person name="Albersmeier A."/>
            <person name="Kalinowski J."/>
            <person name="Ruckert C."/>
        </authorList>
    </citation>
    <scope>NUCLEOTIDE SEQUENCE</scope>
    <source>
        <strain evidence="2">CGMCC 4.7299</strain>
    </source>
</reference>
<feature type="domain" description="N-acetyltransferase" evidence="1">
    <location>
        <begin position="4"/>
        <end position="146"/>
    </location>
</feature>
<keyword evidence="3" id="KW-1185">Reference proteome</keyword>